<evidence type="ECO:0000259" key="14">
    <source>
        <dbReference type="PROSITE" id="PS50114"/>
    </source>
</evidence>
<feature type="compositionally biased region" description="Basic and acidic residues" evidence="13">
    <location>
        <begin position="168"/>
        <end position="202"/>
    </location>
</feature>
<evidence type="ECO:0000256" key="5">
    <source>
        <dbReference type="ARBA" id="ARBA00022833"/>
    </source>
</evidence>
<dbReference type="InterPro" id="IPR051140">
    <property type="entry name" value="GATA_TF"/>
</dbReference>
<dbReference type="SMART" id="SM00401">
    <property type="entry name" value="ZnF_GATA"/>
    <property type="match status" value="1"/>
</dbReference>
<dbReference type="FunFam" id="3.30.50.10:FF:000025">
    <property type="entry name" value="GATA transcription factor"/>
    <property type="match status" value="1"/>
</dbReference>
<keyword evidence="4 12" id="KW-0863">Zinc-finger</keyword>
<evidence type="ECO:0000256" key="4">
    <source>
        <dbReference type="ARBA" id="ARBA00022771"/>
    </source>
</evidence>
<keyword evidence="3" id="KW-0479">Metal-binding</keyword>
<evidence type="ECO:0000256" key="12">
    <source>
        <dbReference type="PROSITE-ProRule" id="PRU00094"/>
    </source>
</evidence>
<feature type="domain" description="GATA-type" evidence="14">
    <location>
        <begin position="214"/>
        <end position="250"/>
    </location>
</feature>
<proteinExistence type="inferred from homology"/>
<dbReference type="GO" id="GO:0043565">
    <property type="term" value="F:sequence-specific DNA binding"/>
    <property type="evidence" value="ECO:0007669"/>
    <property type="project" value="InterPro"/>
</dbReference>
<keyword evidence="10" id="KW-0539">Nucleus</keyword>
<feature type="region of interest" description="Disordered" evidence="13">
    <location>
        <begin position="156"/>
        <end position="237"/>
    </location>
</feature>
<evidence type="ECO:0000256" key="9">
    <source>
        <dbReference type="ARBA" id="ARBA00023163"/>
    </source>
</evidence>
<reference evidence="15" key="1">
    <citation type="submission" date="2019-10" db="EMBL/GenBank/DDBJ databases">
        <authorList>
            <person name="Zhang R."/>
            <person name="Pan Y."/>
            <person name="Wang J."/>
            <person name="Ma R."/>
            <person name="Yu S."/>
        </authorList>
    </citation>
    <scope>NUCLEOTIDE SEQUENCE</scope>
    <source>
        <strain evidence="15">LA-IB0</strain>
        <tissue evidence="15">Leaf</tissue>
    </source>
</reference>
<feature type="compositionally biased region" description="Basic residues" evidence="13">
    <location>
        <begin position="203"/>
        <end position="220"/>
    </location>
</feature>
<dbReference type="EMBL" id="WHWC01000004">
    <property type="protein sequence ID" value="KAG8383907.1"/>
    <property type="molecule type" value="Genomic_DNA"/>
</dbReference>
<dbReference type="GO" id="GO:0005634">
    <property type="term" value="C:nucleus"/>
    <property type="evidence" value="ECO:0007669"/>
    <property type="project" value="UniProtKB-SubCell"/>
</dbReference>
<evidence type="ECO:0000256" key="8">
    <source>
        <dbReference type="ARBA" id="ARBA00023159"/>
    </source>
</evidence>
<evidence type="ECO:0000256" key="7">
    <source>
        <dbReference type="ARBA" id="ARBA00023125"/>
    </source>
</evidence>
<keyword evidence="8" id="KW-0010">Activator</keyword>
<feature type="compositionally biased region" description="Basic and acidic residues" evidence="13">
    <location>
        <begin position="221"/>
        <end position="236"/>
    </location>
</feature>
<organism evidence="15 16">
    <name type="scientific">Buddleja alternifolia</name>
    <dbReference type="NCBI Taxonomy" id="168488"/>
    <lineage>
        <taxon>Eukaryota</taxon>
        <taxon>Viridiplantae</taxon>
        <taxon>Streptophyta</taxon>
        <taxon>Embryophyta</taxon>
        <taxon>Tracheophyta</taxon>
        <taxon>Spermatophyta</taxon>
        <taxon>Magnoliopsida</taxon>
        <taxon>eudicotyledons</taxon>
        <taxon>Gunneridae</taxon>
        <taxon>Pentapetalae</taxon>
        <taxon>asterids</taxon>
        <taxon>lamiids</taxon>
        <taxon>Lamiales</taxon>
        <taxon>Scrophulariaceae</taxon>
        <taxon>Buddlejeae</taxon>
        <taxon>Buddleja</taxon>
    </lineage>
</organism>
<keyword evidence="5" id="KW-0862">Zinc</keyword>
<dbReference type="GO" id="GO:0008270">
    <property type="term" value="F:zinc ion binding"/>
    <property type="evidence" value="ECO:0007669"/>
    <property type="project" value="UniProtKB-KW"/>
</dbReference>
<dbReference type="Proteomes" id="UP000826271">
    <property type="component" value="Unassembled WGS sequence"/>
</dbReference>
<keyword evidence="9" id="KW-0804">Transcription</keyword>
<keyword evidence="7" id="KW-0238">DNA-binding</keyword>
<comment type="similarity">
    <text evidence="2">Belongs to the type IV zinc-finger family. Class A subfamily.</text>
</comment>
<dbReference type="Pfam" id="PF00320">
    <property type="entry name" value="GATA"/>
    <property type="match status" value="1"/>
</dbReference>
<dbReference type="SUPFAM" id="SSF57716">
    <property type="entry name" value="Glucocorticoid receptor-like (DNA-binding domain)"/>
    <property type="match status" value="1"/>
</dbReference>
<sequence>MTVAYNHDSSENSLFSFEPLVKNKGKSLNQDFAHPPDLCLEVPLDLEDEGEVINSVDSTNSHPEDLEDGGDVLYSEDEGDIIDSFDSTKSQLCIPNDRLEDIEFFPNFSDALIHLREFLPFIEHDSLKSFDDFPTMQKPRWINSMLSRDFCHEGNNSLSIPGEQEIEGETRALQDPEQTKSDKKRKTNYDEDGHTGLRDKRETKRPRSKRPFKQQRKRKCSHCESDKTPQWRKGPDGRNTLCNACGVRYRAGRLVPEYRPAASPSFDSKKHSNFHRKIVKKKSCDLFS</sequence>
<dbReference type="Gene3D" id="3.30.50.10">
    <property type="entry name" value="Erythroid Transcription Factor GATA-1, subunit A"/>
    <property type="match status" value="1"/>
</dbReference>
<dbReference type="PANTHER" id="PTHR45658:SF18">
    <property type="entry name" value="PROTEIN GAT2"/>
    <property type="match status" value="1"/>
</dbReference>
<evidence type="ECO:0000256" key="11">
    <source>
        <dbReference type="ARBA" id="ARBA00055020"/>
    </source>
</evidence>
<evidence type="ECO:0000256" key="2">
    <source>
        <dbReference type="ARBA" id="ARBA00005694"/>
    </source>
</evidence>
<dbReference type="InterPro" id="IPR013088">
    <property type="entry name" value="Znf_NHR/GATA"/>
</dbReference>
<comment type="caution">
    <text evidence="15">The sequence shown here is derived from an EMBL/GenBank/DDBJ whole genome shotgun (WGS) entry which is preliminary data.</text>
</comment>
<comment type="subcellular location">
    <subcellularLocation>
        <location evidence="1">Nucleus</location>
    </subcellularLocation>
</comment>
<dbReference type="AlphaFoldDB" id="A0AAV6XT90"/>
<protein>
    <recommendedName>
        <fullName evidence="14">GATA-type domain-containing protein</fullName>
    </recommendedName>
</protein>
<evidence type="ECO:0000256" key="3">
    <source>
        <dbReference type="ARBA" id="ARBA00022723"/>
    </source>
</evidence>
<evidence type="ECO:0000256" key="6">
    <source>
        <dbReference type="ARBA" id="ARBA00023015"/>
    </source>
</evidence>
<name>A0AAV6XT90_9LAMI</name>
<dbReference type="GO" id="GO:0030154">
    <property type="term" value="P:cell differentiation"/>
    <property type="evidence" value="ECO:0007669"/>
    <property type="project" value="TreeGrafter"/>
</dbReference>
<keyword evidence="16" id="KW-1185">Reference proteome</keyword>
<accession>A0AAV6XT90</accession>
<dbReference type="InterPro" id="IPR000679">
    <property type="entry name" value="Znf_GATA"/>
</dbReference>
<evidence type="ECO:0000313" key="15">
    <source>
        <dbReference type="EMBL" id="KAG8383907.1"/>
    </source>
</evidence>
<comment type="function">
    <text evidence="11">Transcriptional activator that specifically binds 5'-GATA-3' or 5'-GAT-3' motifs within gene promoters. May be involved in the regulation of some light-responsive genes.</text>
</comment>
<gene>
    <name evidence="15" type="ORF">BUALT_Bualt04G0062900</name>
</gene>
<keyword evidence="6" id="KW-0805">Transcription regulation</keyword>
<dbReference type="GO" id="GO:0006355">
    <property type="term" value="P:regulation of DNA-templated transcription"/>
    <property type="evidence" value="ECO:0007669"/>
    <property type="project" value="InterPro"/>
</dbReference>
<evidence type="ECO:0000256" key="10">
    <source>
        <dbReference type="ARBA" id="ARBA00023242"/>
    </source>
</evidence>
<evidence type="ECO:0000256" key="13">
    <source>
        <dbReference type="SAM" id="MobiDB-lite"/>
    </source>
</evidence>
<evidence type="ECO:0000313" key="16">
    <source>
        <dbReference type="Proteomes" id="UP000826271"/>
    </source>
</evidence>
<evidence type="ECO:0000256" key="1">
    <source>
        <dbReference type="ARBA" id="ARBA00004123"/>
    </source>
</evidence>
<dbReference type="PROSITE" id="PS00344">
    <property type="entry name" value="GATA_ZN_FINGER_1"/>
    <property type="match status" value="1"/>
</dbReference>
<dbReference type="PANTHER" id="PTHR45658">
    <property type="entry name" value="GATA TRANSCRIPTION FACTOR"/>
    <property type="match status" value="1"/>
</dbReference>
<dbReference type="CDD" id="cd00202">
    <property type="entry name" value="ZnF_GATA"/>
    <property type="match status" value="1"/>
</dbReference>
<dbReference type="PROSITE" id="PS50114">
    <property type="entry name" value="GATA_ZN_FINGER_2"/>
    <property type="match status" value="1"/>
</dbReference>